<keyword evidence="7" id="KW-1185">Reference proteome</keyword>
<dbReference type="SUPFAM" id="SSF56349">
    <property type="entry name" value="DNA breaking-rejoining enzymes"/>
    <property type="match status" value="1"/>
</dbReference>
<dbReference type="InterPro" id="IPR002104">
    <property type="entry name" value="Integrase_catalytic"/>
</dbReference>
<reference evidence="6 7" key="1">
    <citation type="submission" date="2023-07" db="EMBL/GenBank/DDBJ databases">
        <title>Sorghum-associated microbial communities from plants grown in Nebraska, USA.</title>
        <authorList>
            <person name="Schachtman D."/>
        </authorList>
    </citation>
    <scope>NUCLEOTIDE SEQUENCE [LARGE SCALE GENOMIC DNA]</scope>
    <source>
        <strain evidence="6 7">3199</strain>
    </source>
</reference>
<keyword evidence="2" id="KW-0229">DNA integration</keyword>
<sequence length="457" mass="52225">MPLPASSDRKYLEVHGSQWRVVVNVPKRLHSKLGTKLKRPLGTDSLREANRLKWDIIADLKAIIAQADNPSLSMEAARKQAREKAMHEAALLADRRRIAFDCDERDQLDEEIAVTAEKLAGRPVGFDEYGHEAYDPDRSATATEFIQLARGEKTPVDRHHAKFLSMSHVKPRTLADDKRAMKLLKDWCKKAGVAPYLQAIGKKEAVRFCDELPTLTDNLTPVTLNKYVSRLSVYWTWLENRHEVEANVWTGRRLKEPQQTTDQKERPFTEDEMKALLGGNAEPKMHDLMRIAALTGARLDAIVCLKVKDCRDDGVFIFKPQKKEPGPRLCPIHSDLKEIVERRKKDKEPDDDLFPEWPGVKKSNSLRERSFKTSNEFTDYRRLCKVDDRREGKRRGLVNFHSFRRWFITKAEQAGQPESTIAAVVGHKRKGMTLGVYSAGPLLEQAQQCIEAVKLPM</sequence>
<evidence type="ECO:0000313" key="6">
    <source>
        <dbReference type="EMBL" id="MDR6904205.1"/>
    </source>
</evidence>
<evidence type="ECO:0000256" key="3">
    <source>
        <dbReference type="ARBA" id="ARBA00023125"/>
    </source>
</evidence>
<dbReference type="EMBL" id="JAVDUP010000014">
    <property type="protein sequence ID" value="MDR6904205.1"/>
    <property type="molecule type" value="Genomic_DNA"/>
</dbReference>
<dbReference type="Gene3D" id="1.10.150.130">
    <property type="match status" value="1"/>
</dbReference>
<protein>
    <submittedName>
        <fullName evidence="6">Integrase</fullName>
    </submittedName>
</protein>
<dbReference type="InterPro" id="IPR011010">
    <property type="entry name" value="DNA_brk_join_enz"/>
</dbReference>
<evidence type="ECO:0000256" key="1">
    <source>
        <dbReference type="ARBA" id="ARBA00008857"/>
    </source>
</evidence>
<dbReference type="InterPro" id="IPR010998">
    <property type="entry name" value="Integrase_recombinase_N"/>
</dbReference>
<dbReference type="PANTHER" id="PTHR30349">
    <property type="entry name" value="PHAGE INTEGRASE-RELATED"/>
    <property type="match status" value="1"/>
</dbReference>
<feature type="domain" description="Tyr recombinase" evidence="5">
    <location>
        <begin position="263"/>
        <end position="451"/>
    </location>
</feature>
<keyword evidence="4" id="KW-0233">DNA recombination</keyword>
<evidence type="ECO:0000256" key="2">
    <source>
        <dbReference type="ARBA" id="ARBA00022908"/>
    </source>
</evidence>
<proteinExistence type="inferred from homology"/>
<keyword evidence="3" id="KW-0238">DNA-binding</keyword>
<gene>
    <name evidence="6" type="ORF">J2W52_005839</name>
</gene>
<dbReference type="Pfam" id="PF00589">
    <property type="entry name" value="Phage_integrase"/>
    <property type="match status" value="1"/>
</dbReference>
<organism evidence="6 7">
    <name type="scientific">Rhizobium miluonense</name>
    <dbReference type="NCBI Taxonomy" id="411945"/>
    <lineage>
        <taxon>Bacteria</taxon>
        <taxon>Pseudomonadati</taxon>
        <taxon>Pseudomonadota</taxon>
        <taxon>Alphaproteobacteria</taxon>
        <taxon>Hyphomicrobiales</taxon>
        <taxon>Rhizobiaceae</taxon>
        <taxon>Rhizobium/Agrobacterium group</taxon>
        <taxon>Rhizobium</taxon>
    </lineage>
</organism>
<evidence type="ECO:0000256" key="4">
    <source>
        <dbReference type="ARBA" id="ARBA00023172"/>
    </source>
</evidence>
<dbReference type="PANTHER" id="PTHR30349:SF41">
    <property type="entry name" value="INTEGRASE_RECOMBINASE PROTEIN MJ0367-RELATED"/>
    <property type="match status" value="1"/>
</dbReference>
<dbReference type="Proteomes" id="UP001250791">
    <property type="component" value="Unassembled WGS sequence"/>
</dbReference>
<evidence type="ECO:0000313" key="7">
    <source>
        <dbReference type="Proteomes" id="UP001250791"/>
    </source>
</evidence>
<dbReference type="PROSITE" id="PS51898">
    <property type="entry name" value="TYR_RECOMBINASE"/>
    <property type="match status" value="1"/>
</dbReference>
<accession>A0ABU1SYZ1</accession>
<dbReference type="InterPro" id="IPR013762">
    <property type="entry name" value="Integrase-like_cat_sf"/>
</dbReference>
<dbReference type="Gene3D" id="1.10.443.10">
    <property type="entry name" value="Intergrase catalytic core"/>
    <property type="match status" value="1"/>
</dbReference>
<name>A0ABU1SYZ1_9HYPH</name>
<dbReference type="RefSeq" id="WP_310235965.1">
    <property type="nucleotide sequence ID" value="NZ_JAVDUP010000014.1"/>
</dbReference>
<comment type="caution">
    <text evidence="6">The sequence shown here is derived from an EMBL/GenBank/DDBJ whole genome shotgun (WGS) entry which is preliminary data.</text>
</comment>
<evidence type="ECO:0000259" key="5">
    <source>
        <dbReference type="PROSITE" id="PS51898"/>
    </source>
</evidence>
<dbReference type="InterPro" id="IPR050090">
    <property type="entry name" value="Tyrosine_recombinase_XerCD"/>
</dbReference>
<comment type="similarity">
    <text evidence="1">Belongs to the 'phage' integrase family.</text>
</comment>